<gene>
    <name evidence="8" type="ORF">NCGR_LOCUS57337</name>
</gene>
<comment type="similarity">
    <text evidence="2">Belongs to the CLV3/ESR signal peptide family.</text>
</comment>
<dbReference type="AlphaFoldDB" id="A0A811RVF1"/>
<dbReference type="Proteomes" id="UP000604825">
    <property type="component" value="Unassembled WGS sequence"/>
</dbReference>
<feature type="signal peptide" evidence="7">
    <location>
        <begin position="1"/>
        <end position="24"/>
    </location>
</feature>
<evidence type="ECO:0000256" key="2">
    <source>
        <dbReference type="ARBA" id="ARBA00005416"/>
    </source>
</evidence>
<evidence type="ECO:0000256" key="4">
    <source>
        <dbReference type="ARBA" id="ARBA00022729"/>
    </source>
</evidence>
<dbReference type="OrthoDB" id="693234at2759"/>
<dbReference type="GO" id="GO:0033612">
    <property type="term" value="F:receptor serine/threonine kinase binding"/>
    <property type="evidence" value="ECO:0007669"/>
    <property type="project" value="TreeGrafter"/>
</dbReference>
<dbReference type="InterPro" id="IPR039616">
    <property type="entry name" value="CLE1-4"/>
</dbReference>
<keyword evidence="9" id="KW-1185">Reference proteome</keyword>
<evidence type="ECO:0000313" key="9">
    <source>
        <dbReference type="Proteomes" id="UP000604825"/>
    </source>
</evidence>
<evidence type="ECO:0000256" key="6">
    <source>
        <dbReference type="ARBA" id="ARBA00023278"/>
    </source>
</evidence>
<comment type="subcellular location">
    <subcellularLocation>
        <location evidence="1">Secreted</location>
    </subcellularLocation>
</comment>
<keyword evidence="3" id="KW-0964">Secreted</keyword>
<evidence type="ECO:0000256" key="5">
    <source>
        <dbReference type="ARBA" id="ARBA00023180"/>
    </source>
</evidence>
<evidence type="ECO:0000256" key="3">
    <source>
        <dbReference type="ARBA" id="ARBA00022525"/>
    </source>
</evidence>
<keyword evidence="4 7" id="KW-0732">Signal</keyword>
<comment type="caution">
    <text evidence="8">The sequence shown here is derived from an EMBL/GenBank/DDBJ whole genome shotgun (WGS) entry which is preliminary data.</text>
</comment>
<accession>A0A811RVF1</accession>
<name>A0A811RVF1_9POAL</name>
<keyword evidence="5" id="KW-0325">Glycoprotein</keyword>
<feature type="chain" id="PRO_5032756416" evidence="7">
    <location>
        <begin position="25"/>
        <end position="98"/>
    </location>
</feature>
<dbReference type="PANTHER" id="PTHR33869">
    <property type="entry name" value="CLAVATA3/ESR (CLE)-RELATED PROTEIN 3"/>
    <property type="match status" value="1"/>
</dbReference>
<reference evidence="8" key="1">
    <citation type="submission" date="2020-10" db="EMBL/GenBank/DDBJ databases">
        <authorList>
            <person name="Han B."/>
            <person name="Lu T."/>
            <person name="Zhao Q."/>
            <person name="Huang X."/>
            <person name="Zhao Y."/>
        </authorList>
    </citation>
    <scope>NUCLEOTIDE SEQUENCE</scope>
</reference>
<dbReference type="GO" id="GO:0005576">
    <property type="term" value="C:extracellular region"/>
    <property type="evidence" value="ECO:0007669"/>
    <property type="project" value="UniProtKB-SubCell"/>
</dbReference>
<evidence type="ECO:0000256" key="7">
    <source>
        <dbReference type="SAM" id="SignalP"/>
    </source>
</evidence>
<sequence length="98" mass="9752">MAGTCARQLFCVVLLLTAVAVVLVQHTCSAWALQQDAPVAEGSGGLLHAAAVQVHVDAGAAAFGNGGAAQDQGGDAAGIAVPYEDKRLSPGGPDPQHH</sequence>
<evidence type="ECO:0000256" key="1">
    <source>
        <dbReference type="ARBA" id="ARBA00004613"/>
    </source>
</evidence>
<dbReference type="EMBL" id="CAJGYO010000017">
    <property type="protein sequence ID" value="CAD6333239.1"/>
    <property type="molecule type" value="Genomic_DNA"/>
</dbReference>
<keyword evidence="6" id="KW-0379">Hydroxylation</keyword>
<protein>
    <submittedName>
        <fullName evidence="8">Uncharacterized protein</fullName>
    </submittedName>
</protein>
<evidence type="ECO:0000313" key="8">
    <source>
        <dbReference type="EMBL" id="CAD6333239.1"/>
    </source>
</evidence>
<organism evidence="8 9">
    <name type="scientific">Miscanthus lutarioriparius</name>
    <dbReference type="NCBI Taxonomy" id="422564"/>
    <lineage>
        <taxon>Eukaryota</taxon>
        <taxon>Viridiplantae</taxon>
        <taxon>Streptophyta</taxon>
        <taxon>Embryophyta</taxon>
        <taxon>Tracheophyta</taxon>
        <taxon>Spermatophyta</taxon>
        <taxon>Magnoliopsida</taxon>
        <taxon>Liliopsida</taxon>
        <taxon>Poales</taxon>
        <taxon>Poaceae</taxon>
        <taxon>PACMAD clade</taxon>
        <taxon>Panicoideae</taxon>
        <taxon>Andropogonodae</taxon>
        <taxon>Andropogoneae</taxon>
        <taxon>Saccharinae</taxon>
        <taxon>Miscanthus</taxon>
    </lineage>
</organism>
<dbReference type="PANTHER" id="PTHR33869:SF12">
    <property type="match status" value="1"/>
</dbReference>
<proteinExistence type="inferred from homology"/>